<name>A0A5R9F7Y8_9BACL</name>
<dbReference type="EMBL" id="SWLG01000015">
    <property type="protein sequence ID" value="TLS35855.1"/>
    <property type="molecule type" value="Genomic_DNA"/>
</dbReference>
<evidence type="ECO:0000256" key="1">
    <source>
        <dbReference type="SAM" id="Coils"/>
    </source>
</evidence>
<feature type="region of interest" description="Disordered" evidence="2">
    <location>
        <begin position="48"/>
        <end position="67"/>
    </location>
</feature>
<feature type="coiled-coil region" evidence="1">
    <location>
        <begin position="70"/>
        <end position="111"/>
    </location>
</feature>
<dbReference type="Proteomes" id="UP000308230">
    <property type="component" value="Unassembled WGS sequence"/>
</dbReference>
<gene>
    <name evidence="3" type="ORF">FCL54_17815</name>
</gene>
<protein>
    <submittedName>
        <fullName evidence="3">DNA replication initiation control protein YabA</fullName>
    </submittedName>
</protein>
<keyword evidence="1" id="KW-0175">Coiled coil</keyword>
<dbReference type="AlphaFoldDB" id="A0A5R9F7Y8"/>
<evidence type="ECO:0000256" key="2">
    <source>
        <dbReference type="SAM" id="MobiDB-lite"/>
    </source>
</evidence>
<organism evidence="3 4">
    <name type="scientific">Exobacillus caeni</name>
    <dbReference type="NCBI Taxonomy" id="2574798"/>
    <lineage>
        <taxon>Bacteria</taxon>
        <taxon>Bacillati</taxon>
        <taxon>Bacillota</taxon>
        <taxon>Bacilli</taxon>
        <taxon>Bacillales</taxon>
        <taxon>Guptibacillaceae</taxon>
        <taxon>Exobacillus</taxon>
    </lineage>
</organism>
<accession>A0A5R9F7Y8</accession>
<proteinExistence type="predicted"/>
<evidence type="ECO:0000313" key="4">
    <source>
        <dbReference type="Proteomes" id="UP000308230"/>
    </source>
</evidence>
<reference evidence="3 4" key="1">
    <citation type="submission" date="2019-04" db="EMBL/GenBank/DDBJ databases">
        <title>Bacillus caeni sp. nov., a bacterium isolated from mangrove sediment.</title>
        <authorList>
            <person name="Huang H."/>
            <person name="Mo K."/>
            <person name="Hu Y."/>
        </authorList>
    </citation>
    <scope>NUCLEOTIDE SEQUENCE [LARGE SCALE GENOMIC DNA]</scope>
    <source>
        <strain evidence="3 4">HB172195</strain>
    </source>
</reference>
<comment type="caution">
    <text evidence="3">The sequence shown here is derived from an EMBL/GenBank/DDBJ whole genome shotgun (WGS) entry which is preliminary data.</text>
</comment>
<sequence length="117" mass="13634">MEIDRDKLQEQVKKLTENNSSIDMNGLFKIASNLLKDEKIRNTVTGISSQLNHSNTSSNKEVKENGNKILDSMQQHSEEMNKQMAELKEELAELKIQNSELKQQVKEFAEKKKKWWN</sequence>
<keyword evidence="4" id="KW-1185">Reference proteome</keyword>
<dbReference type="RefSeq" id="WP_138128291.1">
    <property type="nucleotide sequence ID" value="NZ_SWLG01000015.1"/>
</dbReference>
<evidence type="ECO:0000313" key="3">
    <source>
        <dbReference type="EMBL" id="TLS35855.1"/>
    </source>
</evidence>
<feature type="compositionally biased region" description="Polar residues" evidence="2">
    <location>
        <begin position="48"/>
        <end position="59"/>
    </location>
</feature>